<dbReference type="EMBL" id="JAYMYR010000002">
    <property type="protein sequence ID" value="KAK7378460.1"/>
    <property type="molecule type" value="Genomic_DNA"/>
</dbReference>
<keyword evidence="2" id="KW-1185">Reference proteome</keyword>
<reference evidence="1 2" key="1">
    <citation type="submission" date="2024-01" db="EMBL/GenBank/DDBJ databases">
        <title>The genomes of 5 underutilized Papilionoideae crops provide insights into root nodulation and disease resistanc.</title>
        <authorList>
            <person name="Jiang F."/>
        </authorList>
    </citation>
    <scope>NUCLEOTIDE SEQUENCE [LARGE SCALE GENOMIC DNA]</scope>
    <source>
        <strain evidence="1">JINMINGXINNONG_FW02</strain>
        <tissue evidence="1">Leaves</tissue>
    </source>
</reference>
<evidence type="ECO:0000313" key="1">
    <source>
        <dbReference type="EMBL" id="KAK7378460.1"/>
    </source>
</evidence>
<accession>A0AAN9NU11</accession>
<sequence length="128" mass="14418">MKVFSLAYGNCRESQCLLSLVSSEEGRCVQVMPVLDCTNAATVADWYQLWLQKPQHTAGRLGIPCNCLKRKTIGIYGYEKEMLCSSVIILVLIKGVEYACKLEIGIDQEKEIADMEYVENIREGCVIF</sequence>
<name>A0AAN9NU11_PHACN</name>
<organism evidence="1 2">
    <name type="scientific">Phaseolus coccineus</name>
    <name type="common">Scarlet runner bean</name>
    <name type="synonym">Phaseolus multiflorus</name>
    <dbReference type="NCBI Taxonomy" id="3886"/>
    <lineage>
        <taxon>Eukaryota</taxon>
        <taxon>Viridiplantae</taxon>
        <taxon>Streptophyta</taxon>
        <taxon>Embryophyta</taxon>
        <taxon>Tracheophyta</taxon>
        <taxon>Spermatophyta</taxon>
        <taxon>Magnoliopsida</taxon>
        <taxon>eudicotyledons</taxon>
        <taxon>Gunneridae</taxon>
        <taxon>Pentapetalae</taxon>
        <taxon>rosids</taxon>
        <taxon>fabids</taxon>
        <taxon>Fabales</taxon>
        <taxon>Fabaceae</taxon>
        <taxon>Papilionoideae</taxon>
        <taxon>50 kb inversion clade</taxon>
        <taxon>NPAAA clade</taxon>
        <taxon>indigoferoid/millettioid clade</taxon>
        <taxon>Phaseoleae</taxon>
        <taxon>Phaseolus</taxon>
    </lineage>
</organism>
<dbReference type="AlphaFoldDB" id="A0AAN9NU11"/>
<proteinExistence type="predicted"/>
<gene>
    <name evidence="1" type="ORF">VNO80_03902</name>
</gene>
<evidence type="ECO:0000313" key="2">
    <source>
        <dbReference type="Proteomes" id="UP001374584"/>
    </source>
</evidence>
<comment type="caution">
    <text evidence="1">The sequence shown here is derived from an EMBL/GenBank/DDBJ whole genome shotgun (WGS) entry which is preliminary data.</text>
</comment>
<dbReference type="Proteomes" id="UP001374584">
    <property type="component" value="Unassembled WGS sequence"/>
</dbReference>
<protein>
    <submittedName>
        <fullName evidence="1">Uncharacterized protein</fullName>
    </submittedName>
</protein>